<evidence type="ECO:0000313" key="3">
    <source>
        <dbReference type="EMBL" id="EAM52659.1"/>
    </source>
</evidence>
<reference evidence="3" key="1">
    <citation type="submission" date="2004-02" db="EMBL/GenBank/DDBJ databases">
        <authorList>
            <consortium name="DOE Joint Genome Institute"/>
        </authorList>
    </citation>
    <scope>NUCLEOTIDE SEQUENCE [LARGE SCALE GENOMIC DNA]</scope>
    <source>
        <strain evidence="3">WH 8501</strain>
    </source>
</reference>
<reference evidence="3" key="3">
    <citation type="submission" date="2016-12" db="EMBL/GenBank/DDBJ databases">
        <title>Annotation of the draft genome assembly of Crocosphaera watsonii WH 8501.</title>
        <authorList>
            <consortium name="US DOE Joint Genome Institute (JGI-ORNL)"/>
            <person name="Larimer F."/>
            <person name="Land M."/>
        </authorList>
    </citation>
    <scope>NUCLEOTIDE SEQUENCE</scope>
    <source>
        <strain evidence="3">WH 8501</strain>
    </source>
</reference>
<protein>
    <submittedName>
        <fullName evidence="3">Histone deacetylase superfamily</fullName>
    </submittedName>
</protein>
<feature type="domain" description="Histone deacetylase" evidence="2">
    <location>
        <begin position="33"/>
        <end position="316"/>
    </location>
</feature>
<dbReference type="KEGG" id="cwa:CwatDRAFT_5657"/>
<dbReference type="CDD" id="cd09992">
    <property type="entry name" value="HDAC_classII"/>
    <property type="match status" value="1"/>
</dbReference>
<evidence type="ECO:0000259" key="2">
    <source>
        <dbReference type="Pfam" id="PF00850"/>
    </source>
</evidence>
<dbReference type="Proteomes" id="UP000003922">
    <property type="component" value="Unassembled WGS sequence"/>
</dbReference>
<dbReference type="AlphaFoldDB" id="Q4C7G2"/>
<comment type="similarity">
    <text evidence="1">Belongs to the histone deacetylase family.</text>
</comment>
<gene>
    <name evidence="3" type="ORF">CwatDRAFT_5657</name>
</gene>
<dbReference type="InterPro" id="IPR000286">
    <property type="entry name" value="HDACs"/>
</dbReference>
<organism evidence="3 4">
    <name type="scientific">Crocosphaera watsonii WH 8501</name>
    <dbReference type="NCBI Taxonomy" id="165597"/>
    <lineage>
        <taxon>Bacteria</taxon>
        <taxon>Bacillati</taxon>
        <taxon>Cyanobacteriota</taxon>
        <taxon>Cyanophyceae</taxon>
        <taxon>Oscillatoriophycideae</taxon>
        <taxon>Chroococcales</taxon>
        <taxon>Aphanothecaceae</taxon>
        <taxon>Crocosphaera</taxon>
    </lineage>
</organism>
<dbReference type="Gene3D" id="3.40.800.20">
    <property type="entry name" value="Histone deacetylase domain"/>
    <property type="match status" value="1"/>
</dbReference>
<dbReference type="InterPro" id="IPR023801">
    <property type="entry name" value="His_deacetylse_dom"/>
</dbReference>
<dbReference type="SUPFAM" id="SSF52768">
    <property type="entry name" value="Arginase/deacetylase"/>
    <property type="match status" value="1"/>
</dbReference>
<dbReference type="InterPro" id="IPR023696">
    <property type="entry name" value="Ureohydrolase_dom_sf"/>
</dbReference>
<evidence type="ECO:0000256" key="1">
    <source>
        <dbReference type="ARBA" id="ARBA00005947"/>
    </source>
</evidence>
<keyword evidence="4" id="KW-1185">Reference proteome</keyword>
<accession>Q4C7G2</accession>
<reference evidence="3" key="2">
    <citation type="submission" date="2005-06" db="EMBL/GenBank/DDBJ databases">
        <title>Sequencing of the draft genome and assembly of Crocosphaera watsonii WH 8501.</title>
        <authorList>
            <consortium name="US DOE Joint Genome Institute (JGI-PGF)"/>
            <person name="Copeland A."/>
            <person name="Lucas S."/>
            <person name="Lapidus A."/>
            <person name="Barry K."/>
            <person name="Detter C."/>
            <person name="Glavina T."/>
            <person name="Hammon N."/>
            <person name="Israni S."/>
            <person name="Pitluck S."/>
            <person name="Richardson P."/>
        </authorList>
    </citation>
    <scope>NUCLEOTIDE SEQUENCE [LARGE SCALE GENOMIC DNA]</scope>
    <source>
        <strain evidence="3">WH 8501</strain>
    </source>
</reference>
<dbReference type="PRINTS" id="PR01270">
    <property type="entry name" value="HDASUPER"/>
</dbReference>
<evidence type="ECO:0000313" key="4">
    <source>
        <dbReference type="Proteomes" id="UP000003922"/>
    </source>
</evidence>
<proteinExistence type="inferred from homology"/>
<dbReference type="GO" id="GO:0040029">
    <property type="term" value="P:epigenetic regulation of gene expression"/>
    <property type="evidence" value="ECO:0007669"/>
    <property type="project" value="TreeGrafter"/>
</dbReference>
<dbReference type="EMBL" id="AADV02000002">
    <property type="protein sequence ID" value="EAM52659.1"/>
    <property type="molecule type" value="Genomic_DNA"/>
</dbReference>
<comment type="caution">
    <text evidence="3">The sequence shown here is derived from an EMBL/GenBank/DDBJ whole genome shotgun (WGS) entry which is preliminary data.</text>
</comment>
<sequence>MNDLHYLPTFPILTLFPLIYSDTFLNHDTGSFHPERPQRLEAIVNALKTVSWSDRLQWRQPTTLAQRDPLAYIRNSHINEYIQRVEAIATNGGGLLDEDTVISPQSYQVALLAVNAWLDGVDTVTQTQKQAFVLSRPPGHHAVQKTGMGFCLFSNAAIAANYALQCKGAQRVAILDWDVHHGNGTQAIVEDNPNIAYCSLHQFPAYPGTGRASETGKYDNILNIPMTPGSDLKSYQLAFSDQVIPFLAAFKGDLLIVSAGYDANQADPLASINLKPNDYAVFTQQLLTITSSILFGLEGGYDLSALSDSVLATIQACF</sequence>
<name>Q4C7G2_CROWT</name>
<dbReference type="Pfam" id="PF00850">
    <property type="entry name" value="Hist_deacetyl"/>
    <property type="match status" value="1"/>
</dbReference>
<dbReference type="GO" id="GO:0004407">
    <property type="term" value="F:histone deacetylase activity"/>
    <property type="evidence" value="ECO:0007669"/>
    <property type="project" value="TreeGrafter"/>
</dbReference>
<dbReference type="InterPro" id="IPR037138">
    <property type="entry name" value="His_deacetylse_dom_sf"/>
</dbReference>
<dbReference type="PANTHER" id="PTHR10625:SF10">
    <property type="entry name" value="HISTONE DEACETYLASE HDAC1"/>
    <property type="match status" value="1"/>
</dbReference>
<dbReference type="PANTHER" id="PTHR10625">
    <property type="entry name" value="HISTONE DEACETYLASE HDAC1-RELATED"/>
    <property type="match status" value="1"/>
</dbReference>